<dbReference type="AlphaFoldDB" id="A0A2N1NM34"/>
<accession>A0A2N1NM34</accession>
<organism evidence="1 2">
    <name type="scientific">Rhizophagus irregularis</name>
    <dbReference type="NCBI Taxonomy" id="588596"/>
    <lineage>
        <taxon>Eukaryota</taxon>
        <taxon>Fungi</taxon>
        <taxon>Fungi incertae sedis</taxon>
        <taxon>Mucoromycota</taxon>
        <taxon>Glomeromycotina</taxon>
        <taxon>Glomeromycetes</taxon>
        <taxon>Glomerales</taxon>
        <taxon>Glomeraceae</taxon>
        <taxon>Rhizophagus</taxon>
    </lineage>
</organism>
<comment type="caution">
    <text evidence="1">The sequence shown here is derived from an EMBL/GenBank/DDBJ whole genome shotgun (WGS) entry which is preliminary data.</text>
</comment>
<reference evidence="1 2" key="2">
    <citation type="submission" date="2017-10" db="EMBL/GenBank/DDBJ databases">
        <title>Extensive intraspecific genome diversity in a model arbuscular mycorrhizal fungus.</title>
        <authorList>
            <person name="Chen E.C.H."/>
            <person name="Morin E."/>
            <person name="Baudet D."/>
            <person name="Noel J."/>
            <person name="Ndikumana S."/>
            <person name="Charron P."/>
            <person name="St-Onge C."/>
            <person name="Giorgi J."/>
            <person name="Grigoriev I.V."/>
            <person name="Roux C."/>
            <person name="Martin F.M."/>
            <person name="Corradi N."/>
        </authorList>
    </citation>
    <scope>NUCLEOTIDE SEQUENCE [LARGE SCALE GENOMIC DNA]</scope>
    <source>
        <strain evidence="1 2">C2</strain>
    </source>
</reference>
<proteinExistence type="predicted"/>
<sequence length="68" mass="8212">MFFYIIIYLTKEFLNVLPNEFERIFLMIIETVSLKFSEIKLYFYLKVQIESGHTKTSMPLKSYFTTIV</sequence>
<protein>
    <submittedName>
        <fullName evidence="1">Uncharacterized protein</fullName>
    </submittedName>
</protein>
<evidence type="ECO:0000313" key="1">
    <source>
        <dbReference type="EMBL" id="PKK74913.1"/>
    </source>
</evidence>
<reference evidence="1 2" key="1">
    <citation type="submission" date="2016-04" db="EMBL/GenBank/DDBJ databases">
        <title>Genome analyses suggest a sexual origin of heterokaryosis in a supposedly ancient asexual fungus.</title>
        <authorList>
            <person name="Ropars J."/>
            <person name="Sedzielewska K."/>
            <person name="Noel J."/>
            <person name="Charron P."/>
            <person name="Farinelli L."/>
            <person name="Marton T."/>
            <person name="Kruger M."/>
            <person name="Pelin A."/>
            <person name="Brachmann A."/>
            <person name="Corradi N."/>
        </authorList>
    </citation>
    <scope>NUCLEOTIDE SEQUENCE [LARGE SCALE GENOMIC DNA]</scope>
    <source>
        <strain evidence="1 2">C2</strain>
    </source>
</reference>
<dbReference type="Proteomes" id="UP000233469">
    <property type="component" value="Unassembled WGS sequence"/>
</dbReference>
<name>A0A2N1NM34_9GLOM</name>
<evidence type="ECO:0000313" key="2">
    <source>
        <dbReference type="Proteomes" id="UP000233469"/>
    </source>
</evidence>
<dbReference type="EMBL" id="LLXL01000276">
    <property type="protein sequence ID" value="PKK74913.1"/>
    <property type="molecule type" value="Genomic_DNA"/>
</dbReference>
<gene>
    <name evidence="1" type="ORF">RhiirC2_737733</name>
</gene>